<evidence type="ECO:0000256" key="9">
    <source>
        <dbReference type="ARBA" id="ARBA00022777"/>
    </source>
</evidence>
<dbReference type="InterPro" id="IPR011009">
    <property type="entry name" value="Kinase-like_dom_sf"/>
</dbReference>
<evidence type="ECO:0000256" key="10">
    <source>
        <dbReference type="ARBA" id="ARBA00022840"/>
    </source>
</evidence>
<dbReference type="GO" id="GO:0005634">
    <property type="term" value="C:nucleus"/>
    <property type="evidence" value="ECO:0007669"/>
    <property type="project" value="TreeGrafter"/>
</dbReference>
<dbReference type="InterPro" id="IPR024604">
    <property type="entry name" value="GSG2_C"/>
</dbReference>
<feature type="domain" description="Protein kinase" evidence="14">
    <location>
        <begin position="293"/>
        <end position="610"/>
    </location>
</feature>
<comment type="catalytic activity">
    <reaction evidence="12">
        <text>L-seryl-[protein] + ATP = O-phospho-L-seryl-[protein] + ADP + H(+)</text>
        <dbReference type="Rhea" id="RHEA:17989"/>
        <dbReference type="Rhea" id="RHEA-COMP:9863"/>
        <dbReference type="Rhea" id="RHEA-COMP:11604"/>
        <dbReference type="ChEBI" id="CHEBI:15378"/>
        <dbReference type="ChEBI" id="CHEBI:29999"/>
        <dbReference type="ChEBI" id="CHEBI:30616"/>
        <dbReference type="ChEBI" id="CHEBI:83421"/>
        <dbReference type="ChEBI" id="CHEBI:456216"/>
        <dbReference type="EC" id="2.7.11.1"/>
    </reaction>
</comment>
<evidence type="ECO:0000259" key="14">
    <source>
        <dbReference type="PROSITE" id="PS50011"/>
    </source>
</evidence>
<dbReference type="Pfam" id="PF12330">
    <property type="entry name" value="Haspin_kinase"/>
    <property type="match status" value="1"/>
</dbReference>
<evidence type="ECO:0000256" key="1">
    <source>
        <dbReference type="ARBA" id="ARBA00004286"/>
    </source>
</evidence>
<dbReference type="PANTHER" id="PTHR24419:SF18">
    <property type="entry name" value="SERINE_THREONINE-PROTEIN KINASE HASPIN"/>
    <property type="match status" value="1"/>
</dbReference>
<keyword evidence="4" id="KW-0158">Chromosome</keyword>
<evidence type="ECO:0000256" key="13">
    <source>
        <dbReference type="PROSITE-ProRule" id="PRU10141"/>
    </source>
</evidence>
<keyword evidence="8 13" id="KW-0547">Nucleotide-binding</keyword>
<keyword evidence="9" id="KW-0418">Kinase</keyword>
<evidence type="ECO:0000256" key="5">
    <source>
        <dbReference type="ARBA" id="ARBA00022490"/>
    </source>
</evidence>
<dbReference type="EnsemblMetazoa" id="GPAI044112-RA">
    <property type="protein sequence ID" value="GPAI044112-PA"/>
    <property type="gene ID" value="GPAI044112"/>
</dbReference>
<keyword evidence="10 13" id="KW-0067">ATP-binding</keyword>
<dbReference type="PANTHER" id="PTHR24419">
    <property type="entry name" value="INTERLEUKIN-1 RECEPTOR-ASSOCIATED KINASE"/>
    <property type="match status" value="1"/>
</dbReference>
<comment type="subcellular location">
    <subcellularLocation>
        <location evidence="1">Chromosome</location>
    </subcellularLocation>
    <subcellularLocation>
        <location evidence="2">Cytoplasm</location>
    </subcellularLocation>
</comment>
<dbReference type="Proteomes" id="UP000092445">
    <property type="component" value="Unassembled WGS sequence"/>
</dbReference>
<dbReference type="GO" id="GO:0035556">
    <property type="term" value="P:intracellular signal transduction"/>
    <property type="evidence" value="ECO:0007669"/>
    <property type="project" value="TreeGrafter"/>
</dbReference>
<keyword evidence="7" id="KW-0808">Transferase</keyword>
<evidence type="ECO:0000313" key="15">
    <source>
        <dbReference type="EnsemblMetazoa" id="GPAI044112-PA"/>
    </source>
</evidence>
<evidence type="ECO:0000256" key="11">
    <source>
        <dbReference type="ARBA" id="ARBA00047899"/>
    </source>
</evidence>
<keyword evidence="16" id="KW-1185">Reference proteome</keyword>
<dbReference type="PROSITE" id="PS00107">
    <property type="entry name" value="PROTEIN_KINASE_ATP"/>
    <property type="match status" value="1"/>
</dbReference>
<evidence type="ECO:0000256" key="2">
    <source>
        <dbReference type="ARBA" id="ARBA00004496"/>
    </source>
</evidence>
<evidence type="ECO:0000256" key="4">
    <source>
        <dbReference type="ARBA" id="ARBA00022454"/>
    </source>
</evidence>
<dbReference type="AlphaFoldDB" id="A0A1B0AFK1"/>
<organism evidence="15 16">
    <name type="scientific">Glossina pallidipes</name>
    <name type="common">Tsetse fly</name>
    <dbReference type="NCBI Taxonomy" id="7398"/>
    <lineage>
        <taxon>Eukaryota</taxon>
        <taxon>Metazoa</taxon>
        <taxon>Ecdysozoa</taxon>
        <taxon>Arthropoda</taxon>
        <taxon>Hexapoda</taxon>
        <taxon>Insecta</taxon>
        <taxon>Pterygota</taxon>
        <taxon>Neoptera</taxon>
        <taxon>Endopterygota</taxon>
        <taxon>Diptera</taxon>
        <taxon>Brachycera</taxon>
        <taxon>Muscomorpha</taxon>
        <taxon>Hippoboscoidea</taxon>
        <taxon>Glossinidae</taxon>
        <taxon>Glossina</taxon>
    </lineage>
</organism>
<sequence length="610" mass="70237">MDNSDNSGVNTLPDGAWKDTFDKLLDERKVLRELNIIKKNVHASYNMNSSCDNSSCDNPKPPVLMRKSQLEISPIKRPSIRSLKVPRPLKAQAVSKSISTPLQKNLVSTPFTCDLSPIMAWNFRFLKTPKVQRAQAEFNATKNSLIIPLADHESAKKYTEESNEVPLLLLIKQASKPKPRQRQVCFETSSQEHLPPTTRLTVQPGKWRKSLYNLRRTLGDCDLVDHSSKPSKRITFIGERKSIALRLENSVKVKAPSRSTKSLSQENYRRQVLQICRQRKVLSFEKAYNEEYLAKCQKIGEGAFGEVFLYKSTENNADGIVMKIIPIEGKEVINGEIQKTIEQVLPEVIIAKELSALARNQGIRKPNMTKGFVNLYRARYVQGEYPEAFIKLWEDYDDVKRSQNDNPNCFSDTQKYIILELSFSGMDLESFTFRNAEQSYFALQQIILTLAVAEEAYQFEHRDLHWGNVLVLNTEEKYISYKLAGKELLLPTKGVYIAIIDFTLSRITYNNCCLYNDLSNDEELFTAAGDYQFDIYRMMRTILNDQWEKFEPRTNVFWISYIIKKFICGVSYKNGSSKMHSQYMKKLKQFDELILTHSSCVDCVSQLLKL</sequence>
<protein>
    <recommendedName>
        <fullName evidence="3">non-specific serine/threonine protein kinase</fullName>
        <ecNumber evidence="3">2.7.11.1</ecNumber>
    </recommendedName>
</protein>
<reference evidence="16" key="1">
    <citation type="submission" date="2014-03" db="EMBL/GenBank/DDBJ databases">
        <authorList>
            <person name="Aksoy S."/>
            <person name="Warren W."/>
            <person name="Wilson R.K."/>
        </authorList>
    </citation>
    <scope>NUCLEOTIDE SEQUENCE [LARGE SCALE GENOMIC DNA]</scope>
    <source>
        <strain evidence="16">IAEA</strain>
    </source>
</reference>
<evidence type="ECO:0000256" key="3">
    <source>
        <dbReference type="ARBA" id="ARBA00012513"/>
    </source>
</evidence>
<dbReference type="Gene3D" id="1.10.510.10">
    <property type="entry name" value="Transferase(Phosphotransferase) domain 1"/>
    <property type="match status" value="1"/>
</dbReference>
<reference evidence="15" key="2">
    <citation type="submission" date="2020-05" db="UniProtKB">
        <authorList>
            <consortium name="EnsemblMetazoa"/>
        </authorList>
    </citation>
    <scope>IDENTIFICATION</scope>
    <source>
        <strain evidence="15">IAEA</strain>
    </source>
</reference>
<dbReference type="SMART" id="SM01331">
    <property type="entry name" value="DUF3635"/>
    <property type="match status" value="1"/>
</dbReference>
<keyword evidence="6" id="KW-0723">Serine/threonine-protein kinase</keyword>
<dbReference type="InterPro" id="IPR017441">
    <property type="entry name" value="Protein_kinase_ATP_BS"/>
</dbReference>
<dbReference type="VEuPathDB" id="VectorBase:GPAI044112"/>
<comment type="catalytic activity">
    <reaction evidence="11">
        <text>L-threonyl-[protein] + ATP = O-phospho-L-threonyl-[protein] + ADP + H(+)</text>
        <dbReference type="Rhea" id="RHEA:46608"/>
        <dbReference type="Rhea" id="RHEA-COMP:11060"/>
        <dbReference type="Rhea" id="RHEA-COMP:11605"/>
        <dbReference type="ChEBI" id="CHEBI:15378"/>
        <dbReference type="ChEBI" id="CHEBI:30013"/>
        <dbReference type="ChEBI" id="CHEBI:30616"/>
        <dbReference type="ChEBI" id="CHEBI:61977"/>
        <dbReference type="ChEBI" id="CHEBI:456216"/>
        <dbReference type="EC" id="2.7.11.1"/>
    </reaction>
</comment>
<name>A0A1B0AFK1_GLOPL</name>
<dbReference type="GO" id="GO:0072354">
    <property type="term" value="F:histone H3T3 kinase activity"/>
    <property type="evidence" value="ECO:0007669"/>
    <property type="project" value="TreeGrafter"/>
</dbReference>
<dbReference type="PROSITE" id="PS50011">
    <property type="entry name" value="PROTEIN_KINASE_DOM"/>
    <property type="match status" value="1"/>
</dbReference>
<feature type="binding site" evidence="13">
    <location>
        <position position="323"/>
    </location>
    <ligand>
        <name>ATP</name>
        <dbReference type="ChEBI" id="CHEBI:30616"/>
    </ligand>
</feature>
<dbReference type="GO" id="GO:0000278">
    <property type="term" value="P:mitotic cell cycle"/>
    <property type="evidence" value="ECO:0007669"/>
    <property type="project" value="TreeGrafter"/>
</dbReference>
<dbReference type="SUPFAM" id="SSF56112">
    <property type="entry name" value="Protein kinase-like (PK-like)"/>
    <property type="match status" value="1"/>
</dbReference>
<dbReference type="GO" id="GO:0005524">
    <property type="term" value="F:ATP binding"/>
    <property type="evidence" value="ECO:0007669"/>
    <property type="project" value="UniProtKB-UniRule"/>
</dbReference>
<proteinExistence type="predicted"/>
<evidence type="ECO:0000256" key="12">
    <source>
        <dbReference type="ARBA" id="ARBA00048679"/>
    </source>
</evidence>
<dbReference type="FunFam" id="1.10.510.10:FF:000401">
    <property type="entry name" value="serine/threonine-protein kinase haspin"/>
    <property type="match status" value="1"/>
</dbReference>
<evidence type="ECO:0000313" key="16">
    <source>
        <dbReference type="Proteomes" id="UP000092445"/>
    </source>
</evidence>
<keyword evidence="5" id="KW-0963">Cytoplasm</keyword>
<dbReference type="EC" id="2.7.11.1" evidence="3"/>
<evidence type="ECO:0000256" key="8">
    <source>
        <dbReference type="ARBA" id="ARBA00022741"/>
    </source>
</evidence>
<dbReference type="GO" id="GO:0005737">
    <property type="term" value="C:cytoplasm"/>
    <property type="evidence" value="ECO:0007669"/>
    <property type="project" value="UniProtKB-SubCell"/>
</dbReference>
<dbReference type="Gene3D" id="3.30.200.20">
    <property type="entry name" value="Phosphorylase Kinase, domain 1"/>
    <property type="match status" value="1"/>
</dbReference>
<accession>A0A1B0AFK1</accession>
<dbReference type="GO" id="GO:0005694">
    <property type="term" value="C:chromosome"/>
    <property type="evidence" value="ECO:0007669"/>
    <property type="project" value="UniProtKB-SubCell"/>
</dbReference>
<dbReference type="InterPro" id="IPR000719">
    <property type="entry name" value="Prot_kinase_dom"/>
</dbReference>
<evidence type="ECO:0000256" key="6">
    <source>
        <dbReference type="ARBA" id="ARBA00022527"/>
    </source>
</evidence>
<dbReference type="STRING" id="7398.A0A1B0AFK1"/>
<evidence type="ECO:0000256" key="7">
    <source>
        <dbReference type="ARBA" id="ARBA00022679"/>
    </source>
</evidence>